<keyword evidence="3" id="KW-0406">Ion transport</keyword>
<proteinExistence type="inferred from homology"/>
<sequence>MPALFSVPIFFILLRETLEAAIIISVLLAIIDKLAASSARFKTLAGPLRRRVWLGTLSGLLLSLAIGAAFLAVWYKYAVNLWAKAEVLWEGIFSVIASLMVGATAIAMLKASRLYEKYSAKLARKLGAEGVASASSETVSGSPATPTSPGAMPTIVLVKNASSTSEASSRGAGPATESDELNSHSSDDSTGIAAEDRQVSALSRPLKALFWLPFITVLREGLEAVVFIGGVSLGEEPSSIPIAAIVGIIIGIAIGFIVHRGGTVMTLHWFFVATGYILLLIADGLLARGIGNFEDYTWGKAINLEADDVGTGAFDPRRTVWHFNCCSPENKTQGWGIFNSLLGWRNNATIATVTGYCLFWVLAAGALVLMRMKEDRDKLKDGDDTANRQSSAVNA</sequence>
<keyword evidence="3" id="KW-0410">Iron transport</keyword>
<keyword evidence="6 8" id="KW-0472">Membrane</keyword>
<feature type="transmembrane region" description="Helical" evidence="8">
    <location>
        <begin position="270"/>
        <end position="290"/>
    </location>
</feature>
<feature type="region of interest" description="Disordered" evidence="7">
    <location>
        <begin position="164"/>
        <end position="190"/>
    </location>
</feature>
<feature type="transmembrane region" description="Helical" evidence="8">
    <location>
        <begin position="239"/>
        <end position="258"/>
    </location>
</feature>
<comment type="similarity">
    <text evidence="2">Belongs to the oxidase-dependent Fe transporter (OFeT) (TC 9.A.10.1) family.</text>
</comment>
<organism evidence="9 10">
    <name type="scientific">Polyrhizophydium stewartii</name>
    <dbReference type="NCBI Taxonomy" id="2732419"/>
    <lineage>
        <taxon>Eukaryota</taxon>
        <taxon>Fungi</taxon>
        <taxon>Fungi incertae sedis</taxon>
        <taxon>Chytridiomycota</taxon>
        <taxon>Chytridiomycota incertae sedis</taxon>
        <taxon>Chytridiomycetes</taxon>
        <taxon>Rhizophydiales</taxon>
        <taxon>Rhizophydiales incertae sedis</taxon>
        <taxon>Polyrhizophydium</taxon>
    </lineage>
</organism>
<evidence type="ECO:0000256" key="8">
    <source>
        <dbReference type="SAM" id="Phobius"/>
    </source>
</evidence>
<reference evidence="9 10" key="1">
    <citation type="submission" date="2023-09" db="EMBL/GenBank/DDBJ databases">
        <title>Pangenome analysis of Batrachochytrium dendrobatidis and related Chytrids.</title>
        <authorList>
            <person name="Yacoub M.N."/>
            <person name="Stajich J.E."/>
            <person name="James T.Y."/>
        </authorList>
    </citation>
    <scope>NUCLEOTIDE SEQUENCE [LARGE SCALE GENOMIC DNA]</scope>
    <source>
        <strain evidence="9 10">JEL0888</strain>
    </source>
</reference>
<dbReference type="InterPro" id="IPR004923">
    <property type="entry name" value="FTR1/Fip1/EfeU"/>
</dbReference>
<name>A0ABR4N3U2_9FUNG</name>
<protein>
    <submittedName>
        <fullName evidence="9">High-affinity iron permease</fullName>
    </submittedName>
</protein>
<evidence type="ECO:0000256" key="5">
    <source>
        <dbReference type="ARBA" id="ARBA00022989"/>
    </source>
</evidence>
<dbReference type="PANTHER" id="PTHR31632">
    <property type="entry name" value="IRON TRANSPORTER FTH1"/>
    <property type="match status" value="1"/>
</dbReference>
<evidence type="ECO:0000256" key="7">
    <source>
        <dbReference type="SAM" id="MobiDB-lite"/>
    </source>
</evidence>
<feature type="transmembrane region" description="Helical" evidence="8">
    <location>
        <begin position="87"/>
        <end position="109"/>
    </location>
</feature>
<keyword evidence="3" id="KW-0408">Iron</keyword>
<evidence type="ECO:0000256" key="4">
    <source>
        <dbReference type="ARBA" id="ARBA00022692"/>
    </source>
</evidence>
<feature type="transmembrane region" description="Helical" evidence="8">
    <location>
        <begin position="208"/>
        <end position="233"/>
    </location>
</feature>
<evidence type="ECO:0000313" key="9">
    <source>
        <dbReference type="EMBL" id="KAL2914213.1"/>
    </source>
</evidence>
<dbReference type="Proteomes" id="UP001527925">
    <property type="component" value="Unassembled WGS sequence"/>
</dbReference>
<feature type="transmembrane region" description="Helical" evidence="8">
    <location>
        <begin position="348"/>
        <end position="370"/>
    </location>
</feature>
<keyword evidence="5 8" id="KW-1133">Transmembrane helix</keyword>
<dbReference type="EMBL" id="JADGIZ020000036">
    <property type="protein sequence ID" value="KAL2914213.1"/>
    <property type="molecule type" value="Genomic_DNA"/>
</dbReference>
<evidence type="ECO:0000256" key="2">
    <source>
        <dbReference type="ARBA" id="ARBA00008333"/>
    </source>
</evidence>
<accession>A0ABR4N3U2</accession>
<keyword evidence="10" id="KW-1185">Reference proteome</keyword>
<evidence type="ECO:0000256" key="6">
    <source>
        <dbReference type="ARBA" id="ARBA00023136"/>
    </source>
</evidence>
<feature type="transmembrane region" description="Helical" evidence="8">
    <location>
        <begin position="52"/>
        <end position="75"/>
    </location>
</feature>
<feature type="transmembrane region" description="Helical" evidence="8">
    <location>
        <begin position="6"/>
        <end position="31"/>
    </location>
</feature>
<dbReference type="PANTHER" id="PTHR31632:SF2">
    <property type="entry name" value="PLASMA MEMBRANE IRON PERMEASE"/>
    <property type="match status" value="1"/>
</dbReference>
<keyword evidence="4 8" id="KW-0812">Transmembrane</keyword>
<gene>
    <name evidence="9" type="primary">FTR1_1</name>
    <name evidence="9" type="ORF">HK105_206309</name>
</gene>
<comment type="caution">
    <text evidence="9">The sequence shown here is derived from an EMBL/GenBank/DDBJ whole genome shotgun (WGS) entry which is preliminary data.</text>
</comment>
<evidence type="ECO:0000313" key="10">
    <source>
        <dbReference type="Proteomes" id="UP001527925"/>
    </source>
</evidence>
<comment type="subcellular location">
    <subcellularLocation>
        <location evidence="1">Membrane</location>
        <topology evidence="1">Multi-pass membrane protein</topology>
    </subcellularLocation>
</comment>
<keyword evidence="3" id="KW-0813">Transport</keyword>
<dbReference type="Pfam" id="PF03239">
    <property type="entry name" value="FTR1"/>
    <property type="match status" value="1"/>
</dbReference>
<evidence type="ECO:0000256" key="3">
    <source>
        <dbReference type="ARBA" id="ARBA00022496"/>
    </source>
</evidence>
<evidence type="ECO:0000256" key="1">
    <source>
        <dbReference type="ARBA" id="ARBA00004141"/>
    </source>
</evidence>